<dbReference type="EMBL" id="VSSQ01016643">
    <property type="protein sequence ID" value="MPM58197.1"/>
    <property type="molecule type" value="Genomic_DNA"/>
</dbReference>
<dbReference type="AlphaFoldDB" id="A0A645AYF7"/>
<evidence type="ECO:0000313" key="1">
    <source>
        <dbReference type="EMBL" id="MPM58197.1"/>
    </source>
</evidence>
<accession>A0A645AYF7</accession>
<comment type="caution">
    <text evidence="1">The sequence shown here is derived from an EMBL/GenBank/DDBJ whole genome shotgun (WGS) entry which is preliminary data.</text>
</comment>
<sequence length="147" mass="15552">MKLVGGGGAESIRRAEEDPLALGLHAAAQLADGGGFPHAVHADEQHHGGLLLQAEGRVAHVQHLRQNLPQGGAHRCFAGDALPLHFGPKPLHRLGGGVHAQIRQNQALLQIVKKRLVVGGNGIAGDVLLPDFFQFAEKAHSTRPLIK</sequence>
<protein>
    <submittedName>
        <fullName evidence="1">Uncharacterized protein</fullName>
    </submittedName>
</protein>
<proteinExistence type="predicted"/>
<reference evidence="1" key="1">
    <citation type="submission" date="2019-08" db="EMBL/GenBank/DDBJ databases">
        <authorList>
            <person name="Kucharzyk K."/>
            <person name="Murdoch R.W."/>
            <person name="Higgins S."/>
            <person name="Loffler F."/>
        </authorList>
    </citation>
    <scope>NUCLEOTIDE SEQUENCE</scope>
</reference>
<organism evidence="1">
    <name type="scientific">bioreactor metagenome</name>
    <dbReference type="NCBI Taxonomy" id="1076179"/>
    <lineage>
        <taxon>unclassified sequences</taxon>
        <taxon>metagenomes</taxon>
        <taxon>ecological metagenomes</taxon>
    </lineage>
</organism>
<name>A0A645AYF7_9ZZZZ</name>
<gene>
    <name evidence="1" type="ORF">SDC9_105027</name>
</gene>